<sequence length="105" mass="11872">MPCVASTPTLCETMSSGQLGESSLLSFIVWKKRDLYLRHTPMALGVLKVLMNLPRAWGMCGMMIMNGKRRKRNDGVFCGEFDDLDPYIELRNLEAKEIPSTPFSQ</sequence>
<dbReference type="AlphaFoldDB" id="A0A7S1IJE7"/>
<evidence type="ECO:0000313" key="1">
    <source>
        <dbReference type="EMBL" id="CAD9014266.1"/>
    </source>
</evidence>
<protein>
    <submittedName>
        <fullName evidence="1">Uncharacterized protein</fullName>
    </submittedName>
</protein>
<gene>
    <name evidence="1" type="ORF">EGYM00392_LOCUS25370</name>
</gene>
<name>A0A7S1IJE7_9EUGL</name>
<accession>A0A7S1IJE7</accession>
<dbReference type="EMBL" id="HBGA01067940">
    <property type="protein sequence ID" value="CAD9014266.1"/>
    <property type="molecule type" value="Transcribed_RNA"/>
</dbReference>
<proteinExistence type="predicted"/>
<organism evidence="1">
    <name type="scientific">Eutreptiella gymnastica</name>
    <dbReference type="NCBI Taxonomy" id="73025"/>
    <lineage>
        <taxon>Eukaryota</taxon>
        <taxon>Discoba</taxon>
        <taxon>Euglenozoa</taxon>
        <taxon>Euglenida</taxon>
        <taxon>Spirocuta</taxon>
        <taxon>Euglenophyceae</taxon>
        <taxon>Eutreptiales</taxon>
        <taxon>Eutreptiaceae</taxon>
        <taxon>Eutreptiella</taxon>
    </lineage>
</organism>
<reference evidence="1" key="1">
    <citation type="submission" date="2021-01" db="EMBL/GenBank/DDBJ databases">
        <authorList>
            <person name="Corre E."/>
            <person name="Pelletier E."/>
            <person name="Niang G."/>
            <person name="Scheremetjew M."/>
            <person name="Finn R."/>
            <person name="Kale V."/>
            <person name="Holt S."/>
            <person name="Cochrane G."/>
            <person name="Meng A."/>
            <person name="Brown T."/>
            <person name="Cohen L."/>
        </authorList>
    </citation>
    <scope>NUCLEOTIDE SEQUENCE</scope>
    <source>
        <strain evidence="1">NIES-381</strain>
    </source>
</reference>